<dbReference type="GO" id="GO:0003677">
    <property type="term" value="F:DNA binding"/>
    <property type="evidence" value="ECO:0007669"/>
    <property type="project" value="UniProtKB-UniRule"/>
</dbReference>
<dbReference type="InterPro" id="IPR044068">
    <property type="entry name" value="CB"/>
</dbReference>
<dbReference type="GO" id="GO:0015074">
    <property type="term" value="P:DNA integration"/>
    <property type="evidence" value="ECO:0007669"/>
    <property type="project" value="InterPro"/>
</dbReference>
<accession>A0A5A5TKW2</accession>
<gene>
    <name evidence="6" type="ORF">KDI_54420</name>
</gene>
<keyword evidence="1 3" id="KW-0238">DNA-binding</keyword>
<feature type="domain" description="Core-binding (CB)" evidence="5">
    <location>
        <begin position="262"/>
        <end position="372"/>
    </location>
</feature>
<dbReference type="InterPro" id="IPR013762">
    <property type="entry name" value="Integrase-like_cat_sf"/>
</dbReference>
<evidence type="ECO:0000256" key="4">
    <source>
        <dbReference type="SAM" id="MobiDB-lite"/>
    </source>
</evidence>
<name>A0A5A5TKW2_9CHLR</name>
<organism evidence="6 7">
    <name type="scientific">Dictyobacter arantiisoli</name>
    <dbReference type="NCBI Taxonomy" id="2014874"/>
    <lineage>
        <taxon>Bacteria</taxon>
        <taxon>Bacillati</taxon>
        <taxon>Chloroflexota</taxon>
        <taxon>Ktedonobacteria</taxon>
        <taxon>Ktedonobacterales</taxon>
        <taxon>Dictyobacteraceae</taxon>
        <taxon>Dictyobacter</taxon>
    </lineage>
</organism>
<comment type="caution">
    <text evidence="6">The sequence shown here is derived from an EMBL/GenBank/DDBJ whole genome shotgun (WGS) entry which is preliminary data.</text>
</comment>
<dbReference type="PROSITE" id="PS51900">
    <property type="entry name" value="CB"/>
    <property type="match status" value="1"/>
</dbReference>
<proteinExistence type="predicted"/>
<protein>
    <submittedName>
        <fullName evidence="6">Integrase</fullName>
    </submittedName>
</protein>
<dbReference type="EMBL" id="BIXY01000163">
    <property type="protein sequence ID" value="GCF11878.1"/>
    <property type="molecule type" value="Genomic_DNA"/>
</dbReference>
<reference evidence="6 7" key="1">
    <citation type="submission" date="2019-01" db="EMBL/GenBank/DDBJ databases">
        <title>Draft genome sequence of Dictyobacter sp. Uno17.</title>
        <authorList>
            <person name="Wang C.M."/>
            <person name="Zheng Y."/>
            <person name="Sakai Y."/>
            <person name="Abe K."/>
            <person name="Yokota A."/>
            <person name="Yabe S."/>
        </authorList>
    </citation>
    <scope>NUCLEOTIDE SEQUENCE [LARGE SCALE GENOMIC DNA]</scope>
    <source>
        <strain evidence="6 7">Uno17</strain>
    </source>
</reference>
<dbReference type="InterPro" id="IPR011010">
    <property type="entry name" value="DNA_brk_join_enz"/>
</dbReference>
<dbReference type="RefSeq" id="WP_149404667.1">
    <property type="nucleotide sequence ID" value="NZ_BIXY01000163.1"/>
</dbReference>
<dbReference type="AlphaFoldDB" id="A0A5A5TKW2"/>
<evidence type="ECO:0000256" key="1">
    <source>
        <dbReference type="ARBA" id="ARBA00023125"/>
    </source>
</evidence>
<feature type="region of interest" description="Disordered" evidence="4">
    <location>
        <begin position="745"/>
        <end position="791"/>
    </location>
</feature>
<keyword evidence="7" id="KW-1185">Reference proteome</keyword>
<sequence>MTSLSHQAASYASGWQWPIHLTAYDRTPQLSEAEIQELEAITHHPKADYLVCCKRVRQVLDRLVRPLNDALDVTNASVDARGLVVHKLLCEMLARRTSFWIWTVDDWIQILGDCSQAYYQKCKGHNGARQHFIAVTYLLECVTDLNIFGYVHHTLLAVKIFGKKTIDAAVQQVCDELLKWGCGEDRIKQMMPNALCEAFLLNHSPRLEDLTTEVLEQVRQARLPSYIKENIRKLSRVLVSLGYINQPLASLPNPKRERTKQQTLTGIDSEWVNWCLRWFNTTTIAPRSRKSYYYILLKAGRWLAKVHPEIVSPAQWTRELAAEWVAAVDHAKCGDWASEGIPPAKAKSGKPLTARAKQRNIQCVGAFFRECQEWNWIPRRFDPRRAFATPRAIRAIIRPNPRVISDDIWAKLLWAGLNINADDLPYFGYQADPTKLVTWYPVEMIRVVAVVWLFAGLRLDEIRRLRVGCVRWQREDVLIPGTEDTLPKDAVCWLDIPVNKTSGAFTKPVDRLVGEAITIWERIRPPQPAVIDPKTGDTVQYLFAYRGHGLGKQYINVTLINVTLIPMLCNKAGLPRTDARGNITSHRARSTIATQLCNAKEPMTLLELKDWLGHLWPSSTIHYLLQSPTKLAKSYSDAGYFGRNLRAVEVLIDQDTVKSGAVAAGEPWRFYDLGHGYCSYEFFDQCPHRMACAKCTFYLPKGSSQAQVLEAKANLLRMKQEIPLSQDEIAAVDDGLEALEKKLVDMPTPAGPTPRQLGASDPGKTFIPIQTVEAKRSSTKKKEETHEKASS</sequence>
<keyword evidence="2" id="KW-0233">DNA recombination</keyword>
<dbReference type="OrthoDB" id="101632at2"/>
<evidence type="ECO:0000313" key="6">
    <source>
        <dbReference type="EMBL" id="GCF11878.1"/>
    </source>
</evidence>
<feature type="compositionally biased region" description="Basic and acidic residues" evidence="4">
    <location>
        <begin position="773"/>
        <end position="791"/>
    </location>
</feature>
<dbReference type="InterPro" id="IPR002104">
    <property type="entry name" value="Integrase_catalytic"/>
</dbReference>
<evidence type="ECO:0000259" key="5">
    <source>
        <dbReference type="PROSITE" id="PS51900"/>
    </source>
</evidence>
<dbReference type="Proteomes" id="UP000322530">
    <property type="component" value="Unassembled WGS sequence"/>
</dbReference>
<dbReference type="GO" id="GO:0006310">
    <property type="term" value="P:DNA recombination"/>
    <property type="evidence" value="ECO:0007669"/>
    <property type="project" value="UniProtKB-KW"/>
</dbReference>
<dbReference type="Pfam" id="PF00589">
    <property type="entry name" value="Phage_integrase"/>
    <property type="match status" value="1"/>
</dbReference>
<dbReference type="Gene3D" id="1.10.443.10">
    <property type="entry name" value="Intergrase catalytic core"/>
    <property type="match status" value="1"/>
</dbReference>
<dbReference type="SUPFAM" id="SSF56349">
    <property type="entry name" value="DNA breaking-rejoining enzymes"/>
    <property type="match status" value="1"/>
</dbReference>
<evidence type="ECO:0000256" key="2">
    <source>
        <dbReference type="ARBA" id="ARBA00023172"/>
    </source>
</evidence>
<evidence type="ECO:0000256" key="3">
    <source>
        <dbReference type="PROSITE-ProRule" id="PRU01248"/>
    </source>
</evidence>
<evidence type="ECO:0000313" key="7">
    <source>
        <dbReference type="Proteomes" id="UP000322530"/>
    </source>
</evidence>